<feature type="region of interest" description="Disordered" evidence="1">
    <location>
        <begin position="1"/>
        <end position="31"/>
    </location>
</feature>
<organism evidence="5">
    <name type="scientific">Echinostoma caproni</name>
    <dbReference type="NCBI Taxonomy" id="27848"/>
    <lineage>
        <taxon>Eukaryota</taxon>
        <taxon>Metazoa</taxon>
        <taxon>Spiralia</taxon>
        <taxon>Lophotrochozoa</taxon>
        <taxon>Platyhelminthes</taxon>
        <taxon>Trematoda</taxon>
        <taxon>Digenea</taxon>
        <taxon>Plagiorchiida</taxon>
        <taxon>Echinostomata</taxon>
        <taxon>Echinostomatoidea</taxon>
        <taxon>Echinostomatidae</taxon>
        <taxon>Echinostoma</taxon>
    </lineage>
</organism>
<evidence type="ECO:0000259" key="2">
    <source>
        <dbReference type="PROSITE" id="PS00028"/>
    </source>
</evidence>
<dbReference type="OrthoDB" id="6242957at2759"/>
<evidence type="ECO:0000313" key="5">
    <source>
        <dbReference type="WBParaSite" id="ECPE_0001513201-mRNA-1"/>
    </source>
</evidence>
<reference evidence="3 4" key="2">
    <citation type="submission" date="2018-11" db="EMBL/GenBank/DDBJ databases">
        <authorList>
            <consortium name="Pathogen Informatics"/>
        </authorList>
    </citation>
    <scope>NUCLEOTIDE SEQUENCE [LARGE SCALE GENOMIC DNA]</scope>
    <source>
        <strain evidence="3 4">Egypt</strain>
    </source>
</reference>
<protein>
    <submittedName>
        <fullName evidence="5">C2H2-type domain-containing protein</fullName>
    </submittedName>
</protein>
<dbReference type="AlphaFoldDB" id="A0A183B7A7"/>
<proteinExistence type="predicted"/>
<sequence length="323" mass="36422">MPSPKSKSPKGSPKKNASSKNSPGKQKGEEIIPVETGMQTDPTTVCYLCRRHFKDSAAIQSHIVLMNHMGPYNANEQHCRACKSIVMLKDVEAHKCAVLKAVFLRFMSGSTTLDFGPPYRCLFCRSQPCSSRVELAIHLLCYHRPNKPTGRCGMCVFTYEEPAPIPPPNIPPLPANADEEKKKEHAKALKQATEKQMCEPPINPTPGLDNLKMHVMNEHVPAYTLWSRRNILEDSDLRFPYACPISTVQAINEFASDVYLYTVFRMVKFQRCLAELISTAATVAPYTRPFRDNRNCHKHVHLANRAFRMHTDAASIIRPPCEM</sequence>
<dbReference type="Proteomes" id="UP000272942">
    <property type="component" value="Unassembled WGS sequence"/>
</dbReference>
<feature type="compositionally biased region" description="Low complexity" evidence="1">
    <location>
        <begin position="1"/>
        <end position="25"/>
    </location>
</feature>
<evidence type="ECO:0000256" key="1">
    <source>
        <dbReference type="SAM" id="MobiDB-lite"/>
    </source>
</evidence>
<dbReference type="PROSITE" id="PS00028">
    <property type="entry name" value="ZINC_FINGER_C2H2_1"/>
    <property type="match status" value="1"/>
</dbReference>
<dbReference type="EMBL" id="UZAN01059479">
    <property type="protein sequence ID" value="VDP92364.1"/>
    <property type="molecule type" value="Genomic_DNA"/>
</dbReference>
<name>A0A183B7A7_9TREM</name>
<feature type="domain" description="C2H2-type" evidence="2">
    <location>
        <begin position="46"/>
        <end position="68"/>
    </location>
</feature>
<dbReference type="InterPro" id="IPR013087">
    <property type="entry name" value="Znf_C2H2_type"/>
</dbReference>
<accession>A0A183B7A7</accession>
<evidence type="ECO:0000313" key="4">
    <source>
        <dbReference type="Proteomes" id="UP000272942"/>
    </source>
</evidence>
<reference evidence="5" key="1">
    <citation type="submission" date="2016-06" db="UniProtKB">
        <authorList>
            <consortium name="WormBaseParasite"/>
        </authorList>
    </citation>
    <scope>IDENTIFICATION</scope>
</reference>
<gene>
    <name evidence="3" type="ORF">ECPE_LOCUS15092</name>
</gene>
<keyword evidence="4" id="KW-1185">Reference proteome</keyword>
<evidence type="ECO:0000313" key="3">
    <source>
        <dbReference type="EMBL" id="VDP92364.1"/>
    </source>
</evidence>
<dbReference type="WBParaSite" id="ECPE_0001513201-mRNA-1">
    <property type="protein sequence ID" value="ECPE_0001513201-mRNA-1"/>
    <property type="gene ID" value="ECPE_0001513201"/>
</dbReference>